<name>A0A8J4C470_9CHLO</name>
<keyword evidence="5" id="KW-0677">Repeat</keyword>
<evidence type="ECO:0000256" key="3">
    <source>
        <dbReference type="ARBA" id="ARBA00022448"/>
    </source>
</evidence>
<evidence type="ECO:0000256" key="2">
    <source>
        <dbReference type="ARBA" id="ARBA00006375"/>
    </source>
</evidence>
<accession>A0A8J4C470</accession>
<evidence type="ECO:0000256" key="10">
    <source>
        <dbReference type="PROSITE-ProRule" id="PRU00282"/>
    </source>
</evidence>
<protein>
    <submittedName>
        <fullName evidence="12">Uncharacterized protein</fullName>
    </submittedName>
</protein>
<dbReference type="Pfam" id="PF00153">
    <property type="entry name" value="Mito_carr"/>
    <property type="match status" value="1"/>
</dbReference>
<keyword evidence="13" id="KW-1185">Reference proteome</keyword>
<dbReference type="InterPro" id="IPR051752">
    <property type="entry name" value="Mito_2-oxodicarb_carrier"/>
</dbReference>
<comment type="similarity">
    <text evidence="2 11">Belongs to the mitochondrial carrier (TC 2.A.29) family.</text>
</comment>
<evidence type="ECO:0000313" key="12">
    <source>
        <dbReference type="EMBL" id="GIL74314.1"/>
    </source>
</evidence>
<feature type="repeat" description="Solcar" evidence="10">
    <location>
        <begin position="1"/>
        <end position="56"/>
    </location>
</feature>
<dbReference type="PROSITE" id="PS50920">
    <property type="entry name" value="SOLCAR"/>
    <property type="match status" value="1"/>
</dbReference>
<evidence type="ECO:0000256" key="9">
    <source>
        <dbReference type="ARBA" id="ARBA00023136"/>
    </source>
</evidence>
<dbReference type="GO" id="GO:0005743">
    <property type="term" value="C:mitochondrial inner membrane"/>
    <property type="evidence" value="ECO:0007669"/>
    <property type="project" value="UniProtKB-SubCell"/>
</dbReference>
<comment type="subcellular location">
    <subcellularLocation>
        <location evidence="1">Mitochondrion inner membrane</location>
        <topology evidence="1">Multi-pass membrane protein</topology>
    </subcellularLocation>
</comment>
<dbReference type="PANTHER" id="PTHR46356:SF1">
    <property type="entry name" value="MITOCHONDRIAL 2-OXODICARBOXYLATE CARRIER"/>
    <property type="match status" value="1"/>
</dbReference>
<dbReference type="Proteomes" id="UP000747110">
    <property type="component" value="Unassembled WGS sequence"/>
</dbReference>
<evidence type="ECO:0000256" key="6">
    <source>
        <dbReference type="ARBA" id="ARBA00022792"/>
    </source>
</evidence>
<dbReference type="OrthoDB" id="2143914at2759"/>
<sequence length="109" mass="11962">MAKEHLGRYRNTWDCLAKVVRQEGVLALATGLGPTLWRNCVWNSLYYGTMHQLEDSRDGLGLLPVIENPVLAAARTIVVGTAVGVMATCFNAPFGERAGPGPHRFHRIC</sequence>
<keyword evidence="7" id="KW-1133">Transmembrane helix</keyword>
<keyword evidence="4 10" id="KW-0812">Transmembrane</keyword>
<evidence type="ECO:0000256" key="4">
    <source>
        <dbReference type="ARBA" id="ARBA00022692"/>
    </source>
</evidence>
<proteinExistence type="inferred from homology"/>
<organism evidence="12 13">
    <name type="scientific">Volvox reticuliferus</name>
    <dbReference type="NCBI Taxonomy" id="1737510"/>
    <lineage>
        <taxon>Eukaryota</taxon>
        <taxon>Viridiplantae</taxon>
        <taxon>Chlorophyta</taxon>
        <taxon>core chlorophytes</taxon>
        <taxon>Chlorophyceae</taxon>
        <taxon>CS clade</taxon>
        <taxon>Chlamydomonadales</taxon>
        <taxon>Volvocaceae</taxon>
        <taxon>Volvox</taxon>
    </lineage>
</organism>
<keyword evidence="9 10" id="KW-0472">Membrane</keyword>
<comment type="caution">
    <text evidence="12">The sequence shown here is derived from an EMBL/GenBank/DDBJ whole genome shotgun (WGS) entry which is preliminary data.</text>
</comment>
<keyword evidence="3 11" id="KW-0813">Transport</keyword>
<dbReference type="AlphaFoldDB" id="A0A8J4C470"/>
<reference evidence="12" key="1">
    <citation type="journal article" date="2021" name="Proc. Natl. Acad. Sci. U.S.A.">
        <title>Three genomes in the algal genus Volvox reveal the fate of a haploid sex-determining region after a transition to homothallism.</title>
        <authorList>
            <person name="Yamamoto K."/>
            <person name="Hamaji T."/>
            <person name="Kawai-Toyooka H."/>
            <person name="Matsuzaki R."/>
            <person name="Takahashi F."/>
            <person name="Nishimura Y."/>
            <person name="Kawachi M."/>
            <person name="Noguchi H."/>
            <person name="Minakuchi Y."/>
            <person name="Umen J.G."/>
            <person name="Toyoda A."/>
            <person name="Nozaki H."/>
        </authorList>
    </citation>
    <scope>NUCLEOTIDE SEQUENCE</scope>
    <source>
        <strain evidence="12">NIES-3786</strain>
    </source>
</reference>
<evidence type="ECO:0000256" key="8">
    <source>
        <dbReference type="ARBA" id="ARBA00023128"/>
    </source>
</evidence>
<dbReference type="PANTHER" id="PTHR46356">
    <property type="entry name" value="MITOCHONDRIAL 2-OXODICARBOXYLATE CARRIER"/>
    <property type="match status" value="1"/>
</dbReference>
<keyword evidence="8" id="KW-0496">Mitochondrion</keyword>
<keyword evidence="6" id="KW-0999">Mitochondrion inner membrane</keyword>
<gene>
    <name evidence="12" type="ORF">Vretifemale_4358</name>
</gene>
<dbReference type="SUPFAM" id="SSF103506">
    <property type="entry name" value="Mitochondrial carrier"/>
    <property type="match status" value="1"/>
</dbReference>
<dbReference type="Gene3D" id="1.50.40.10">
    <property type="entry name" value="Mitochondrial carrier domain"/>
    <property type="match status" value="1"/>
</dbReference>
<dbReference type="InterPro" id="IPR023395">
    <property type="entry name" value="MCP_dom_sf"/>
</dbReference>
<dbReference type="InterPro" id="IPR018108">
    <property type="entry name" value="MCP_transmembrane"/>
</dbReference>
<evidence type="ECO:0000256" key="7">
    <source>
        <dbReference type="ARBA" id="ARBA00022989"/>
    </source>
</evidence>
<evidence type="ECO:0000256" key="11">
    <source>
        <dbReference type="RuleBase" id="RU000488"/>
    </source>
</evidence>
<evidence type="ECO:0000256" key="5">
    <source>
        <dbReference type="ARBA" id="ARBA00022737"/>
    </source>
</evidence>
<dbReference type="EMBL" id="BNCP01000006">
    <property type="protein sequence ID" value="GIL74314.1"/>
    <property type="molecule type" value="Genomic_DNA"/>
</dbReference>
<evidence type="ECO:0000256" key="1">
    <source>
        <dbReference type="ARBA" id="ARBA00004448"/>
    </source>
</evidence>
<evidence type="ECO:0000313" key="13">
    <source>
        <dbReference type="Proteomes" id="UP000747110"/>
    </source>
</evidence>